<reference evidence="11" key="1">
    <citation type="submission" date="2018-07" db="EMBL/GenBank/DDBJ databases">
        <authorList>
            <person name="Quirk P.G."/>
            <person name="Krulwich T.A."/>
        </authorList>
    </citation>
    <scope>NUCLEOTIDE SEQUENCE</scope>
</reference>
<evidence type="ECO:0000256" key="6">
    <source>
        <dbReference type="ARBA" id="ARBA00022723"/>
    </source>
</evidence>
<keyword evidence="2" id="KW-0240">DNA-directed RNA polymerase</keyword>
<dbReference type="Gene3D" id="1.10.132.30">
    <property type="match status" value="1"/>
</dbReference>
<dbReference type="CDD" id="cd02655">
    <property type="entry name" value="RNAP_beta'_C"/>
    <property type="match status" value="1"/>
</dbReference>
<dbReference type="InterPro" id="IPR007083">
    <property type="entry name" value="RNA_pol_Rpb1_4"/>
</dbReference>
<evidence type="ECO:0000256" key="1">
    <source>
        <dbReference type="ARBA" id="ARBA00012418"/>
    </source>
</evidence>
<dbReference type="Gene3D" id="1.10.1790.20">
    <property type="match status" value="1"/>
</dbReference>
<dbReference type="EMBL" id="MH591113">
    <property type="protein sequence ID" value="AYC65718.1"/>
    <property type="molecule type" value="Genomic_DNA"/>
</dbReference>
<evidence type="ECO:0000256" key="7">
    <source>
        <dbReference type="ARBA" id="ARBA00022833"/>
    </source>
</evidence>
<dbReference type="GO" id="GO:0003899">
    <property type="term" value="F:DNA-directed RNA polymerase activity"/>
    <property type="evidence" value="ECO:0007669"/>
    <property type="project" value="UniProtKB-EC"/>
</dbReference>
<reference evidence="11" key="2">
    <citation type="journal article" date="2019" name="Mol. Phylogenet. Evol.">
        <title>Reassessment of the classification of bryopsidales (chlorophyta) based on chloroplast phylogenomic analyses.</title>
        <authorList>
            <person name="Cremen M.C."/>
            <person name="Leliaert F."/>
            <person name="West J."/>
            <person name="Lam D.W."/>
            <person name="Shimada S."/>
            <person name="Lopez-Bautista J.M."/>
            <person name="Verbruggen H."/>
        </authorList>
    </citation>
    <scope>NUCLEOTIDE SEQUENCE</scope>
</reference>
<keyword evidence="3 11" id="KW-0934">Plastid</keyword>
<dbReference type="EC" id="2.7.7.6" evidence="1"/>
<dbReference type="Gene3D" id="1.10.150.390">
    <property type="match status" value="1"/>
</dbReference>
<evidence type="ECO:0000259" key="10">
    <source>
        <dbReference type="Pfam" id="PF05000"/>
    </source>
</evidence>
<name>A0A386B255_9CHLO</name>
<evidence type="ECO:0000256" key="2">
    <source>
        <dbReference type="ARBA" id="ARBA00022478"/>
    </source>
</evidence>
<dbReference type="Pfam" id="PF04998">
    <property type="entry name" value="RNA_pol_Rpb1_5"/>
    <property type="match status" value="1"/>
</dbReference>
<evidence type="ECO:0000256" key="4">
    <source>
        <dbReference type="ARBA" id="ARBA00022679"/>
    </source>
</evidence>
<feature type="domain" description="RNA polymerase Rpb1" evidence="9">
    <location>
        <begin position="175"/>
        <end position="893"/>
    </location>
</feature>
<dbReference type="InterPro" id="IPR045867">
    <property type="entry name" value="DNA-dir_RpoC_beta_prime"/>
</dbReference>
<evidence type="ECO:0000313" key="11">
    <source>
        <dbReference type="EMBL" id="AYC65718.1"/>
    </source>
</evidence>
<evidence type="ECO:0000259" key="9">
    <source>
        <dbReference type="Pfam" id="PF04998"/>
    </source>
</evidence>
<dbReference type="InterPro" id="IPR007081">
    <property type="entry name" value="RNA_pol_Rpb1_5"/>
</dbReference>
<proteinExistence type="predicted"/>
<dbReference type="GO" id="GO:0046872">
    <property type="term" value="F:metal ion binding"/>
    <property type="evidence" value="ECO:0007669"/>
    <property type="project" value="UniProtKB-KW"/>
</dbReference>
<accession>A0A386B255</accession>
<feature type="domain" description="RNA polymerase Rpb1" evidence="10">
    <location>
        <begin position="95"/>
        <end position="172"/>
    </location>
</feature>
<dbReference type="PANTHER" id="PTHR19376:SF68">
    <property type="entry name" value="DNA-DIRECTED RNA POLYMERASE SUBUNIT BETA"/>
    <property type="match status" value="1"/>
</dbReference>
<dbReference type="Pfam" id="PF05000">
    <property type="entry name" value="RNA_pol_Rpb1_4"/>
    <property type="match status" value="1"/>
</dbReference>
<evidence type="ECO:0000256" key="8">
    <source>
        <dbReference type="ARBA" id="ARBA00023163"/>
    </source>
</evidence>
<dbReference type="SUPFAM" id="SSF64484">
    <property type="entry name" value="beta and beta-prime subunits of DNA dependent RNA-polymerase"/>
    <property type="match status" value="2"/>
</dbReference>
<gene>
    <name evidence="11" type="primary">rpoC2</name>
</gene>
<evidence type="ECO:0000256" key="5">
    <source>
        <dbReference type="ARBA" id="ARBA00022695"/>
    </source>
</evidence>
<dbReference type="PANTHER" id="PTHR19376">
    <property type="entry name" value="DNA-DIRECTED RNA POLYMERASE"/>
    <property type="match status" value="1"/>
</dbReference>
<dbReference type="InterPro" id="IPR042102">
    <property type="entry name" value="RNA_pol_Rpb1_3_sf"/>
</dbReference>
<dbReference type="GO" id="GO:0000428">
    <property type="term" value="C:DNA-directed RNA polymerase complex"/>
    <property type="evidence" value="ECO:0007669"/>
    <property type="project" value="UniProtKB-KW"/>
</dbReference>
<keyword evidence="7" id="KW-0862">Zinc</keyword>
<keyword evidence="4" id="KW-0808">Transferase</keyword>
<dbReference type="NCBIfam" id="TIGR02388">
    <property type="entry name" value="rpoC2_cyan"/>
    <property type="match status" value="1"/>
</dbReference>
<protein>
    <recommendedName>
        <fullName evidence="1">DNA-directed RNA polymerase</fullName>
        <ecNumber evidence="1">2.7.7.6</ecNumber>
    </recommendedName>
</protein>
<sequence length="1465" mass="172273">MKYKLTPAIFLNHCFDKRRFNSFLHWFFKKSHHGHYRLLKFLEKIKILGFHSATEAGFSISIDDLKIPESKSFILINAENKVSETNFHLMAGNLTTIEHYQDILEIWNRTSEKLKYEVLRSFKFSDFVNPVYFMAFSGARGNISQIRQLVGMRGLMADHQGQIIDFPIRSNFREGLTLTEYLISCSGARKGIVDTALRTAASGYLTRRLVDVAHQVIISQIDCHDSRGISIEDLYDNQQKKILSLKQRLIGRILAETVVCPSKCVVIGSKNQEISHKISQKICKIRQKVQIRSPLTCKSTQLVCQFCYGWNLAEGQLVSIGEAVGVLAAQSIGEPGTQLTMRTFHTGGVFTGILLDQTYAPFAGIIHYLFSCVGFLIRTQQGKIAYLTKNNGILQINKQQKKIQFSFQSGSLLYVKEGEDVSQTQLMAELPFFEDENALENEKKILSLNSGEMYFENFVLFEKTKFNFSERQTQNYVQGLNEFWILSAQFFSLWGEGKNSFFNELDLVDKSVPFTQVILNLRHYPNKDFVSDSIFFKNLGYFSKPRQKIQIYSGLKVREITNFSQYRKNLLFFWNRFPHWISWGKITKYFLNTSYDVFYEFSFQTEHKYKKINQNLFIFFINRQGISKYVKKNVSLGYSVNRQVKKGNFLNYLFPQDFVKNFSSNWIRKKFQVKPRILHWKNLPISQFSQYIFVMNFLEEKFKTQELSHQLKHYFLKFQKQQNPLKIGNNVHIRILLFYFNTYLLNQKILNQKTLMKKGLKKFIFSKKRTKNQPSRRPKNRLTYFSSNIIQEKWCFFGHKSKNTSSTYLKNFLQKKKSLLKNIFVLEEILPNSIISQKSLINVDLTKIHRKTINYYLNIYCFFLKNFSFLKNFKIRFLNKKPQKPIHKFVNFKENIQKKYSLKVSMQKNKNIQKKYSLKVSMQKNKNIQNLLKIQTNKYNEQVESISKKSLIFRKIKISKNFQKYKIRYFKSTIPETKKSLKLFKKSFNKTFFIFFSPFKCWIFRIKNQNYLYSVNINKKQIVAKLGPAIGFLKNLRFSVFKKIKILLLNKYSKKIKKSKKKFFSFSNKKFQKLKNKDLKLQLVNILPVSFHLKLFLYSPKFKLFFEKNISLFSKNKNINLKIIQNNKKNSFETQMFLRFFLFFTNSEILSPLSRIKKHTNNILFTNTENYFSHEVFSTIQNKLNFNQKKKIVFRINSIRNRNKLCLCLLDNIFSEKIQKIPGSLFSRSELINNQFIFHRGLLVAKTYNTFLFRKAINYLLNDQSILYTNQGEVISKNQHLCSVFYNQSKSGDIVQGIPKIEEIFEARKKSTYRISSNQFSKKEIDAYLENLQISILNNIQRIYCGQGIYISDKHIEIIVRQMTSNVVILDPGKTGLLCGEILTLNWVYKMNSKFLCQKITYEPILLGMTKTCLQTSSFLSAASFQETTRVLARAAIQNKIDFVRGLKQNVILGKVLPIGTGYFE</sequence>
<keyword evidence="8" id="KW-0804">Transcription</keyword>
<dbReference type="InterPro" id="IPR012756">
    <property type="entry name" value="DNA-dir_RpoC2_beta_pp"/>
</dbReference>
<dbReference type="InterPro" id="IPR038120">
    <property type="entry name" value="Rpb1_funnel_sf"/>
</dbReference>
<geneLocation type="chloroplast" evidence="11"/>
<dbReference type="Gene3D" id="1.10.274.100">
    <property type="entry name" value="RNA polymerase Rpb1, domain 3"/>
    <property type="match status" value="1"/>
</dbReference>
<keyword evidence="5" id="KW-0548">Nucleotidyltransferase</keyword>
<keyword evidence="6" id="KW-0479">Metal-binding</keyword>
<keyword evidence="11" id="KW-0150">Chloroplast</keyword>
<dbReference type="GO" id="GO:0003677">
    <property type="term" value="F:DNA binding"/>
    <property type="evidence" value="ECO:0007669"/>
    <property type="project" value="InterPro"/>
</dbReference>
<dbReference type="GO" id="GO:0006351">
    <property type="term" value="P:DNA-templated transcription"/>
    <property type="evidence" value="ECO:0007669"/>
    <property type="project" value="InterPro"/>
</dbReference>
<evidence type="ECO:0000256" key="3">
    <source>
        <dbReference type="ARBA" id="ARBA00022640"/>
    </source>
</evidence>
<organism evidence="11">
    <name type="scientific">Udotea sp. TZ0819</name>
    <dbReference type="NCBI Taxonomy" id="2364085"/>
    <lineage>
        <taxon>Eukaryota</taxon>
        <taxon>Viridiplantae</taxon>
        <taxon>Chlorophyta</taxon>
        <taxon>core chlorophytes</taxon>
        <taxon>Ulvophyceae</taxon>
        <taxon>TCBD clade</taxon>
        <taxon>Bryopsidales</taxon>
        <taxon>Halimedineae</taxon>
        <taxon>Halimedaceae</taxon>
        <taxon>Udoteae</taxon>
        <taxon>Udotea</taxon>
    </lineage>
</organism>